<keyword evidence="3" id="KW-1185">Reference proteome</keyword>
<feature type="region of interest" description="Disordered" evidence="1">
    <location>
        <begin position="1"/>
        <end position="33"/>
    </location>
</feature>
<evidence type="ECO:0000313" key="3">
    <source>
        <dbReference type="Proteomes" id="UP000823388"/>
    </source>
</evidence>
<dbReference type="Proteomes" id="UP000823388">
    <property type="component" value="Chromosome 6K"/>
</dbReference>
<dbReference type="AlphaFoldDB" id="A0A8T0RC77"/>
<sequence>MWAQGDGNGGGRAPGGLVVVESTTPDGNRPRAQLSLTSACGRRPADPLGRRSVGRADHRLQHAPQCLNQIRARPLPTVERLHADGGHSSICISSFCSCIRELLLLTYYRTQVVCRNARKERRLFVRMAWF</sequence>
<feature type="compositionally biased region" description="Gly residues" evidence="1">
    <location>
        <begin position="1"/>
        <end position="14"/>
    </location>
</feature>
<dbReference type="EMBL" id="CM029047">
    <property type="protein sequence ID" value="KAG2583457.1"/>
    <property type="molecule type" value="Genomic_DNA"/>
</dbReference>
<proteinExistence type="predicted"/>
<name>A0A8T0RC77_PANVG</name>
<evidence type="ECO:0000313" key="2">
    <source>
        <dbReference type="EMBL" id="KAG2583457.1"/>
    </source>
</evidence>
<protein>
    <submittedName>
        <fullName evidence="2">Uncharacterized protein</fullName>
    </submittedName>
</protein>
<reference evidence="2" key="1">
    <citation type="submission" date="2020-05" db="EMBL/GenBank/DDBJ databases">
        <title>WGS assembly of Panicum virgatum.</title>
        <authorList>
            <person name="Lovell J.T."/>
            <person name="Jenkins J."/>
            <person name="Shu S."/>
            <person name="Juenger T.E."/>
            <person name="Schmutz J."/>
        </authorList>
    </citation>
    <scope>NUCLEOTIDE SEQUENCE</scope>
    <source>
        <strain evidence="2">AP13</strain>
    </source>
</reference>
<comment type="caution">
    <text evidence="2">The sequence shown here is derived from an EMBL/GenBank/DDBJ whole genome shotgun (WGS) entry which is preliminary data.</text>
</comment>
<accession>A0A8T0RC77</accession>
<organism evidence="2 3">
    <name type="scientific">Panicum virgatum</name>
    <name type="common">Blackwell switchgrass</name>
    <dbReference type="NCBI Taxonomy" id="38727"/>
    <lineage>
        <taxon>Eukaryota</taxon>
        <taxon>Viridiplantae</taxon>
        <taxon>Streptophyta</taxon>
        <taxon>Embryophyta</taxon>
        <taxon>Tracheophyta</taxon>
        <taxon>Spermatophyta</taxon>
        <taxon>Magnoliopsida</taxon>
        <taxon>Liliopsida</taxon>
        <taxon>Poales</taxon>
        <taxon>Poaceae</taxon>
        <taxon>PACMAD clade</taxon>
        <taxon>Panicoideae</taxon>
        <taxon>Panicodae</taxon>
        <taxon>Paniceae</taxon>
        <taxon>Panicinae</taxon>
        <taxon>Panicum</taxon>
        <taxon>Panicum sect. Hiantes</taxon>
    </lineage>
</organism>
<gene>
    <name evidence="2" type="ORF">PVAP13_6KG220000</name>
</gene>
<evidence type="ECO:0000256" key="1">
    <source>
        <dbReference type="SAM" id="MobiDB-lite"/>
    </source>
</evidence>